<dbReference type="EMBL" id="JACJQY010000067">
    <property type="protein sequence ID" value="MBD2319822.1"/>
    <property type="molecule type" value="Genomic_DNA"/>
</dbReference>
<dbReference type="PANTHER" id="PTHR34235">
    <property type="entry name" value="SLR1203 PROTEIN-RELATED"/>
    <property type="match status" value="1"/>
</dbReference>
<dbReference type="PANTHER" id="PTHR34235:SF3">
    <property type="entry name" value="SLR1203 PROTEIN"/>
    <property type="match status" value="1"/>
</dbReference>
<evidence type="ECO:0000313" key="2">
    <source>
        <dbReference type="Proteomes" id="UP000618445"/>
    </source>
</evidence>
<comment type="caution">
    <text evidence="1">The sequence shown here is derived from an EMBL/GenBank/DDBJ whole genome shotgun (WGS) entry which is preliminary data.</text>
</comment>
<gene>
    <name evidence="1" type="ORF">H6G05_23655</name>
</gene>
<dbReference type="Proteomes" id="UP000618445">
    <property type="component" value="Unassembled WGS sequence"/>
</dbReference>
<evidence type="ECO:0000313" key="1">
    <source>
        <dbReference type="EMBL" id="MBD2319822.1"/>
    </source>
</evidence>
<sequence>MIAVKTLYETDFNLWLEETALLIKEGKLDRLDIENLLEEIEGMSRREKDAVESNLIRVLQHLLKWKYQPQKRSPSWAYTIIEHSRRLNKAFKNSPSLNRHFNDVFDECYAAACQAASVETQLPLVTFPPSCPFSKSDVLDINSDDYLIS</sequence>
<protein>
    <submittedName>
        <fullName evidence="1">DUF29 domain-containing protein</fullName>
    </submittedName>
</protein>
<proteinExistence type="predicted"/>
<organism evidence="1 2">
    <name type="scientific">Phormidium tenue FACHB-1050</name>
    <dbReference type="NCBI Taxonomy" id="2692857"/>
    <lineage>
        <taxon>Bacteria</taxon>
        <taxon>Bacillati</taxon>
        <taxon>Cyanobacteriota</taxon>
        <taxon>Cyanophyceae</taxon>
        <taxon>Oscillatoriophycideae</taxon>
        <taxon>Oscillatoriales</taxon>
        <taxon>Oscillatoriaceae</taxon>
        <taxon>Phormidium</taxon>
    </lineage>
</organism>
<accession>A0ABR8CIH3</accession>
<dbReference type="RefSeq" id="WP_190582219.1">
    <property type="nucleotide sequence ID" value="NZ_CAWPQU010000064.1"/>
</dbReference>
<dbReference type="InterPro" id="IPR002636">
    <property type="entry name" value="DUF29"/>
</dbReference>
<dbReference type="Gene3D" id="1.20.1220.20">
    <property type="entry name" value="Uncharcterised protein PF01724"/>
    <property type="match status" value="1"/>
</dbReference>
<dbReference type="Pfam" id="PF01724">
    <property type="entry name" value="DUF29"/>
    <property type="match status" value="1"/>
</dbReference>
<keyword evidence="2" id="KW-1185">Reference proteome</keyword>
<name>A0ABR8CIH3_9CYAN</name>
<reference evidence="1 2" key="1">
    <citation type="journal article" date="2020" name="ISME J.">
        <title>Comparative genomics reveals insights into cyanobacterial evolution and habitat adaptation.</title>
        <authorList>
            <person name="Chen M.Y."/>
            <person name="Teng W.K."/>
            <person name="Zhao L."/>
            <person name="Hu C.X."/>
            <person name="Zhou Y.K."/>
            <person name="Han B.P."/>
            <person name="Song L.R."/>
            <person name="Shu W.S."/>
        </authorList>
    </citation>
    <scope>NUCLEOTIDE SEQUENCE [LARGE SCALE GENOMIC DNA]</scope>
    <source>
        <strain evidence="1 2">FACHB-1050</strain>
    </source>
</reference>